<accession>C6L3Q2</accession>
<evidence type="ECO:0000256" key="8">
    <source>
        <dbReference type="ARBA" id="ARBA00023065"/>
    </source>
</evidence>
<evidence type="ECO:0000256" key="2">
    <source>
        <dbReference type="ARBA" id="ARBA00008892"/>
    </source>
</evidence>
<feature type="transmembrane region" description="Helical" evidence="13">
    <location>
        <begin position="6"/>
        <end position="25"/>
    </location>
</feature>
<evidence type="ECO:0000256" key="12">
    <source>
        <dbReference type="RuleBase" id="RU003661"/>
    </source>
</evidence>
<dbReference type="InterPro" id="IPR001421">
    <property type="entry name" value="ATP8_metazoa"/>
</dbReference>
<evidence type="ECO:0000256" key="7">
    <source>
        <dbReference type="ARBA" id="ARBA00022989"/>
    </source>
</evidence>
<keyword evidence="7 13" id="KW-1133">Transmembrane helix</keyword>
<dbReference type="Pfam" id="PF00895">
    <property type="entry name" value="ATP-synt_8"/>
    <property type="match status" value="1"/>
</dbReference>
<evidence type="ECO:0000256" key="11">
    <source>
        <dbReference type="ARBA" id="ARBA00023310"/>
    </source>
</evidence>
<dbReference type="GO" id="GO:0015986">
    <property type="term" value="P:proton motive force-driven ATP synthesis"/>
    <property type="evidence" value="ECO:0007669"/>
    <property type="project" value="InterPro"/>
</dbReference>
<comment type="similarity">
    <text evidence="2 12">Belongs to the ATPase protein 8 family.</text>
</comment>
<evidence type="ECO:0000256" key="3">
    <source>
        <dbReference type="ARBA" id="ARBA00022448"/>
    </source>
</evidence>
<reference evidence="14" key="1">
    <citation type="submission" date="2009-01" db="EMBL/GenBank/DDBJ databases">
        <title>Branchiostoma mitochondrial DNA, complete genome.</title>
        <authorList>
            <person name="Takada Y."/>
            <person name="Imai T."/>
        </authorList>
    </citation>
    <scope>NUCLEOTIDE SEQUENCE</scope>
    <source>
        <strain evidence="14">Bf-H07</strain>
    </source>
</reference>
<evidence type="ECO:0000256" key="10">
    <source>
        <dbReference type="ARBA" id="ARBA00023136"/>
    </source>
</evidence>
<keyword evidence="11" id="KW-0066">ATP synthesis</keyword>
<dbReference type="PANTHER" id="PTHR39937">
    <property type="entry name" value="ATP SYNTHASE PROTEIN 8"/>
    <property type="match status" value="1"/>
</dbReference>
<protein>
    <recommendedName>
        <fullName evidence="12">ATP synthase complex subunit 8</fullName>
    </recommendedName>
</protein>
<keyword evidence="9 12" id="KW-0496">Mitochondrion</keyword>
<evidence type="ECO:0000256" key="6">
    <source>
        <dbReference type="ARBA" id="ARBA00022781"/>
    </source>
</evidence>
<keyword evidence="4 12" id="KW-0138">CF(0)</keyword>
<evidence type="ECO:0000256" key="1">
    <source>
        <dbReference type="ARBA" id="ARBA00004304"/>
    </source>
</evidence>
<name>C6L3Q2_BRAFL</name>
<dbReference type="InterPro" id="IPR050635">
    <property type="entry name" value="ATPase_protein_8"/>
</dbReference>
<keyword evidence="10 13" id="KW-0472">Membrane</keyword>
<dbReference type="GO" id="GO:0045259">
    <property type="term" value="C:proton-transporting ATP synthase complex"/>
    <property type="evidence" value="ECO:0007669"/>
    <property type="project" value="UniProtKB-KW"/>
</dbReference>
<evidence type="ECO:0000256" key="4">
    <source>
        <dbReference type="ARBA" id="ARBA00022547"/>
    </source>
</evidence>
<dbReference type="EMBL" id="AB478584">
    <property type="protein sequence ID" value="BAH86461.1"/>
    <property type="molecule type" value="Genomic_DNA"/>
</dbReference>
<comment type="subcellular location">
    <subcellularLocation>
        <location evidence="1 12">Mitochondrion membrane</location>
        <topology evidence="1 12">Single-pass membrane protein</topology>
    </subcellularLocation>
</comment>
<evidence type="ECO:0000256" key="5">
    <source>
        <dbReference type="ARBA" id="ARBA00022692"/>
    </source>
</evidence>
<keyword evidence="3 12" id="KW-0813">Transport</keyword>
<dbReference type="PANTHER" id="PTHR39937:SF1">
    <property type="entry name" value="ATP SYNTHASE PROTEIN 8"/>
    <property type="match status" value="1"/>
</dbReference>
<geneLocation type="mitochondrion" evidence="14"/>
<proteinExistence type="inferred from homology"/>
<dbReference type="GO" id="GO:0031966">
    <property type="term" value="C:mitochondrial membrane"/>
    <property type="evidence" value="ECO:0007669"/>
    <property type="project" value="UniProtKB-SubCell"/>
</dbReference>
<evidence type="ECO:0000256" key="13">
    <source>
        <dbReference type="SAM" id="Phobius"/>
    </source>
</evidence>
<dbReference type="GO" id="GO:0015078">
    <property type="term" value="F:proton transmembrane transporter activity"/>
    <property type="evidence" value="ECO:0007669"/>
    <property type="project" value="InterPro"/>
</dbReference>
<evidence type="ECO:0000256" key="9">
    <source>
        <dbReference type="ARBA" id="ARBA00023128"/>
    </source>
</evidence>
<evidence type="ECO:0000313" key="14">
    <source>
        <dbReference type="EMBL" id="BAH86461.1"/>
    </source>
</evidence>
<sequence>MPQLNPIPWVFLFFLVWLVLGLLGLQKFTSVVTITLDDSSEEVEVKSKEYSWPW</sequence>
<keyword evidence="5 12" id="KW-0812">Transmembrane</keyword>
<keyword evidence="6 12" id="KW-0375">Hydrogen ion transport</keyword>
<organism evidence="14">
    <name type="scientific">Branchiostoma floridae</name>
    <name type="common">Florida lancelet</name>
    <name type="synonym">Amphioxus</name>
    <dbReference type="NCBI Taxonomy" id="7739"/>
    <lineage>
        <taxon>Eukaryota</taxon>
        <taxon>Metazoa</taxon>
        <taxon>Chordata</taxon>
        <taxon>Cephalochordata</taxon>
        <taxon>Leptocardii</taxon>
        <taxon>Amphioxiformes</taxon>
        <taxon>Branchiostomatidae</taxon>
        <taxon>Branchiostoma</taxon>
    </lineage>
</organism>
<keyword evidence="8 12" id="KW-0406">Ion transport</keyword>
<dbReference type="AlphaFoldDB" id="C6L3Q2"/>
<gene>
    <name evidence="14" type="primary">ATP8</name>
</gene>